<organism evidence="2 3">
    <name type="scientific">Iningainema tapete BLCC-T55</name>
    <dbReference type="NCBI Taxonomy" id="2748662"/>
    <lineage>
        <taxon>Bacteria</taxon>
        <taxon>Bacillati</taxon>
        <taxon>Cyanobacteriota</taxon>
        <taxon>Cyanophyceae</taxon>
        <taxon>Nostocales</taxon>
        <taxon>Scytonemataceae</taxon>
        <taxon>Iningainema tapete</taxon>
    </lineage>
</organism>
<name>A0A8J6XEK4_9CYAN</name>
<protein>
    <submittedName>
        <fullName evidence="2">Uncharacterized protein</fullName>
    </submittedName>
</protein>
<gene>
    <name evidence="2" type="ORF">ICL16_04105</name>
</gene>
<accession>A0A8J6XEK4</accession>
<dbReference type="RefSeq" id="WP_190825622.1">
    <property type="nucleotide sequence ID" value="NZ_CAWPPI010000017.1"/>
</dbReference>
<dbReference type="EMBL" id="JACXAE010000017">
    <property type="protein sequence ID" value="MBD2771325.1"/>
    <property type="molecule type" value="Genomic_DNA"/>
</dbReference>
<proteinExistence type="predicted"/>
<evidence type="ECO:0000313" key="2">
    <source>
        <dbReference type="EMBL" id="MBD2771325.1"/>
    </source>
</evidence>
<keyword evidence="3" id="KW-1185">Reference proteome</keyword>
<keyword evidence="1" id="KW-0812">Transmembrane</keyword>
<keyword evidence="1" id="KW-0472">Membrane</keyword>
<comment type="caution">
    <text evidence="2">The sequence shown here is derived from an EMBL/GenBank/DDBJ whole genome shotgun (WGS) entry which is preliminary data.</text>
</comment>
<sequence length="59" mass="6898">MAKRKPNDGFVWLREFLRYLWLGAIVAIIVASNLVVMTNRQRLAEIVTNIFGFYILGLW</sequence>
<evidence type="ECO:0000256" key="1">
    <source>
        <dbReference type="SAM" id="Phobius"/>
    </source>
</evidence>
<dbReference type="Proteomes" id="UP000629098">
    <property type="component" value="Unassembled WGS sequence"/>
</dbReference>
<feature type="transmembrane region" description="Helical" evidence="1">
    <location>
        <begin position="16"/>
        <end position="36"/>
    </location>
</feature>
<reference evidence="2" key="1">
    <citation type="submission" date="2020-09" db="EMBL/GenBank/DDBJ databases">
        <title>Iningainema tapete sp. nov. (Scytonemataceae, Cyanobacteria) from greenhouses in central Florida (USA) produces two types of nodularin with biosynthetic potential for microcystin-LR and anabaenopeptins.</title>
        <authorList>
            <person name="Berthold D.E."/>
            <person name="Lefler F.W."/>
            <person name="Huang I.-S."/>
            <person name="Abdulla H."/>
            <person name="Zimba P.V."/>
            <person name="Laughinghouse H.D. IV."/>
        </authorList>
    </citation>
    <scope>NUCLEOTIDE SEQUENCE</scope>
    <source>
        <strain evidence="2">BLCCT55</strain>
    </source>
</reference>
<dbReference type="AlphaFoldDB" id="A0A8J6XEK4"/>
<evidence type="ECO:0000313" key="3">
    <source>
        <dbReference type="Proteomes" id="UP000629098"/>
    </source>
</evidence>
<keyword evidence="1" id="KW-1133">Transmembrane helix</keyword>